<dbReference type="Proteomes" id="UP000250235">
    <property type="component" value="Unassembled WGS sequence"/>
</dbReference>
<gene>
    <name evidence="1" type="ORF">F511_10238</name>
</gene>
<evidence type="ECO:0000313" key="2">
    <source>
        <dbReference type="Proteomes" id="UP000250235"/>
    </source>
</evidence>
<dbReference type="AlphaFoldDB" id="A0A2Z7CZ67"/>
<proteinExistence type="predicted"/>
<accession>A0A2Z7CZ67</accession>
<name>A0A2Z7CZ67_9LAMI</name>
<keyword evidence="2" id="KW-1185">Reference proteome</keyword>
<sequence length="94" mass="10708">MQAVSSTLFVAESTQVNITVARCWSNWNQQRRFARAVDRYDDVGVTYSLLLVVDCVVMVAADQQACNYECREAASFELVETLRFEPFVGEISCW</sequence>
<evidence type="ECO:0000313" key="1">
    <source>
        <dbReference type="EMBL" id="KZV52018.1"/>
    </source>
</evidence>
<protein>
    <submittedName>
        <fullName evidence="1">Uncharacterized protein</fullName>
    </submittedName>
</protein>
<organism evidence="1 2">
    <name type="scientific">Dorcoceras hygrometricum</name>
    <dbReference type="NCBI Taxonomy" id="472368"/>
    <lineage>
        <taxon>Eukaryota</taxon>
        <taxon>Viridiplantae</taxon>
        <taxon>Streptophyta</taxon>
        <taxon>Embryophyta</taxon>
        <taxon>Tracheophyta</taxon>
        <taxon>Spermatophyta</taxon>
        <taxon>Magnoliopsida</taxon>
        <taxon>eudicotyledons</taxon>
        <taxon>Gunneridae</taxon>
        <taxon>Pentapetalae</taxon>
        <taxon>asterids</taxon>
        <taxon>lamiids</taxon>
        <taxon>Lamiales</taxon>
        <taxon>Gesneriaceae</taxon>
        <taxon>Didymocarpoideae</taxon>
        <taxon>Trichosporeae</taxon>
        <taxon>Loxocarpinae</taxon>
        <taxon>Dorcoceras</taxon>
    </lineage>
</organism>
<reference evidence="1 2" key="1">
    <citation type="journal article" date="2015" name="Proc. Natl. Acad. Sci. U.S.A.">
        <title>The resurrection genome of Boea hygrometrica: A blueprint for survival of dehydration.</title>
        <authorList>
            <person name="Xiao L."/>
            <person name="Yang G."/>
            <person name="Zhang L."/>
            <person name="Yang X."/>
            <person name="Zhao S."/>
            <person name="Ji Z."/>
            <person name="Zhou Q."/>
            <person name="Hu M."/>
            <person name="Wang Y."/>
            <person name="Chen M."/>
            <person name="Xu Y."/>
            <person name="Jin H."/>
            <person name="Xiao X."/>
            <person name="Hu G."/>
            <person name="Bao F."/>
            <person name="Hu Y."/>
            <person name="Wan P."/>
            <person name="Li L."/>
            <person name="Deng X."/>
            <person name="Kuang T."/>
            <person name="Xiang C."/>
            <person name="Zhu J.K."/>
            <person name="Oliver M.J."/>
            <person name="He Y."/>
        </authorList>
    </citation>
    <scope>NUCLEOTIDE SEQUENCE [LARGE SCALE GENOMIC DNA]</scope>
    <source>
        <strain evidence="2">cv. XS01</strain>
    </source>
</reference>
<dbReference type="EMBL" id="KQ991351">
    <property type="protein sequence ID" value="KZV52018.1"/>
    <property type="molecule type" value="Genomic_DNA"/>
</dbReference>